<keyword evidence="4 9" id="KW-0132">Cell division</keyword>
<keyword evidence="10" id="KW-1185">Reference proteome</keyword>
<reference evidence="8 10" key="1">
    <citation type="submission" date="2017-12" db="EMBL/GenBank/DDBJ databases">
        <title>Complete genome sequence of Herbivorax saccincola GGR1, a novel Cellulosome-producing hydrolytic bacterium in a thermophilic biogas plant, established by Illumina and Nanopore MinION sequencing.</title>
        <authorList>
            <person name="Pechtl A."/>
            <person name="Ruckert C."/>
            <person name="Koeck D.E."/>
            <person name="Maus I."/>
            <person name="Winkler A."/>
            <person name="Kalinowski J."/>
            <person name="Puhler A."/>
            <person name="Schwarz W.W."/>
            <person name="Zverlov V.V."/>
            <person name="Schluter A."/>
            <person name="Liebl W."/>
        </authorList>
    </citation>
    <scope>NUCLEOTIDE SEQUENCE [LARGE SCALE GENOMIC DNA]</scope>
    <source>
        <strain evidence="8">GGR1</strain>
        <strain evidence="10">SR1</strain>
    </source>
</reference>
<dbReference type="InterPro" id="IPR019933">
    <property type="entry name" value="DivIVA_domain"/>
</dbReference>
<dbReference type="Proteomes" id="UP000239720">
    <property type="component" value="Unassembled WGS sequence"/>
</dbReference>
<dbReference type="EMBL" id="NEMB01000003">
    <property type="protein sequence ID" value="PQQ67734.1"/>
    <property type="molecule type" value="Genomic_DNA"/>
</dbReference>
<evidence type="ECO:0000256" key="4">
    <source>
        <dbReference type="ARBA" id="ARBA00022618"/>
    </source>
</evidence>
<dbReference type="Gene3D" id="6.10.250.660">
    <property type="match status" value="1"/>
</dbReference>
<evidence type="ECO:0000256" key="7">
    <source>
        <dbReference type="SAM" id="Coils"/>
    </source>
</evidence>
<dbReference type="Pfam" id="PF05103">
    <property type="entry name" value="DivIVA"/>
    <property type="match status" value="1"/>
</dbReference>
<dbReference type="NCBIfam" id="TIGR03544">
    <property type="entry name" value="DivI1A_domain"/>
    <property type="match status" value="1"/>
</dbReference>
<keyword evidence="3" id="KW-0963">Cytoplasm</keyword>
<protein>
    <submittedName>
        <fullName evidence="9">Cell division protein DivIVA</fullName>
    </submittedName>
    <submittedName>
        <fullName evidence="8">Septum site-determining protein DivIVA</fullName>
    </submittedName>
</protein>
<evidence type="ECO:0000256" key="6">
    <source>
        <dbReference type="ARBA" id="ARBA00023306"/>
    </source>
</evidence>
<comment type="subcellular location">
    <subcellularLocation>
        <location evidence="1">Cytoplasm</location>
    </subcellularLocation>
</comment>
<keyword evidence="6" id="KW-0131">Cell cycle</keyword>
<dbReference type="KEGG" id="hsc:HVS_09780"/>
<organism evidence="8 10">
    <name type="scientific">Acetivibrio saccincola</name>
    <dbReference type="NCBI Taxonomy" id="1677857"/>
    <lineage>
        <taxon>Bacteria</taxon>
        <taxon>Bacillati</taxon>
        <taxon>Bacillota</taxon>
        <taxon>Clostridia</taxon>
        <taxon>Eubacteriales</taxon>
        <taxon>Oscillospiraceae</taxon>
        <taxon>Acetivibrio</taxon>
    </lineage>
</organism>
<dbReference type="InterPro" id="IPR007793">
    <property type="entry name" value="DivIVA_fam"/>
</dbReference>
<dbReference type="PANTHER" id="PTHR35794">
    <property type="entry name" value="CELL DIVISION PROTEIN DIVIVA"/>
    <property type="match status" value="1"/>
</dbReference>
<feature type="coiled-coil region" evidence="7">
    <location>
        <begin position="30"/>
        <end position="57"/>
    </location>
</feature>
<sequence length="155" mass="18211">MNYTPEELQNLVFKKSVVGGYNEDMVNDVLDKIIEDYTNYIRENIELKDKIAALNEALQYYKNIEDSLKKTLMVAQKTSEEMEKNSYQKSENIIKEAEIKAQEIINEAKQEALRIRHEYEEMKKKFRAYKSKAEALLISQQEILRSMVEDEETGS</sequence>
<name>A0A2K9EIT2_9FIRM</name>
<evidence type="ECO:0000313" key="11">
    <source>
        <dbReference type="Proteomes" id="UP000239720"/>
    </source>
</evidence>
<evidence type="ECO:0000256" key="5">
    <source>
        <dbReference type="ARBA" id="ARBA00023054"/>
    </source>
</evidence>
<keyword evidence="5 7" id="KW-0175">Coiled coil</keyword>
<dbReference type="GO" id="GO:0005737">
    <property type="term" value="C:cytoplasm"/>
    <property type="evidence" value="ECO:0007669"/>
    <property type="project" value="UniProtKB-SubCell"/>
</dbReference>
<proteinExistence type="inferred from homology"/>
<dbReference type="OrthoDB" id="9815492at2"/>
<dbReference type="GO" id="GO:0051301">
    <property type="term" value="P:cell division"/>
    <property type="evidence" value="ECO:0007669"/>
    <property type="project" value="UniProtKB-KW"/>
</dbReference>
<feature type="coiled-coil region" evidence="7">
    <location>
        <begin position="87"/>
        <end position="125"/>
    </location>
</feature>
<comment type="similarity">
    <text evidence="2">Belongs to the DivIVA family.</text>
</comment>
<dbReference type="RefSeq" id="WP_101301716.1">
    <property type="nucleotide sequence ID" value="NZ_CP025197.1"/>
</dbReference>
<dbReference type="AlphaFoldDB" id="A0A2K9EIT2"/>
<evidence type="ECO:0000313" key="9">
    <source>
        <dbReference type="EMBL" id="PQQ67734.1"/>
    </source>
</evidence>
<dbReference type="Proteomes" id="UP000233534">
    <property type="component" value="Chromosome"/>
</dbReference>
<accession>A0A2K9EIT2</accession>
<dbReference type="PANTHER" id="PTHR35794:SF2">
    <property type="entry name" value="CELL DIVISION PROTEIN DIVIVA"/>
    <property type="match status" value="1"/>
</dbReference>
<gene>
    <name evidence="8" type="primary">divIVA</name>
    <name evidence="9" type="ORF">B9R14_13915</name>
    <name evidence="8" type="ORF">HVS_09780</name>
</gene>
<evidence type="ECO:0000256" key="3">
    <source>
        <dbReference type="ARBA" id="ARBA00022490"/>
    </source>
</evidence>
<evidence type="ECO:0000313" key="10">
    <source>
        <dbReference type="Proteomes" id="UP000233534"/>
    </source>
</evidence>
<dbReference type="EMBL" id="CP025197">
    <property type="protein sequence ID" value="AUG57853.1"/>
    <property type="molecule type" value="Genomic_DNA"/>
</dbReference>
<evidence type="ECO:0000256" key="1">
    <source>
        <dbReference type="ARBA" id="ARBA00004496"/>
    </source>
</evidence>
<evidence type="ECO:0000256" key="2">
    <source>
        <dbReference type="ARBA" id="ARBA00009008"/>
    </source>
</evidence>
<evidence type="ECO:0000313" key="8">
    <source>
        <dbReference type="EMBL" id="AUG57853.1"/>
    </source>
</evidence>
<reference evidence="9 11" key="2">
    <citation type="journal article" date="2018" name="Syst. Appl. Microbiol.">
        <title>Characterization and high-quality draft genome sequence of Herbivorax saccincola A7, an anaerobic, alkaliphilic, thermophilic, cellulolytic, and xylanolytic bacterium.</title>
        <authorList>
            <person name="Aikawa S."/>
            <person name="Baramee S."/>
            <person name="Sermsathanaswadi J."/>
            <person name="Thianheng P."/>
            <person name="Tachaapaikoon C."/>
            <person name="Shikata A."/>
            <person name="Waeonukul R."/>
            <person name="Pason P."/>
            <person name="Ratanakhanokchai K."/>
            <person name="Kosugi A."/>
        </authorList>
    </citation>
    <scope>NUCLEOTIDE SEQUENCE [LARGE SCALE GENOMIC DNA]</scope>
    <source>
        <strain evidence="9 11">A7</strain>
    </source>
</reference>